<gene>
    <name evidence="1" type="ORF">HDF13_000715</name>
</gene>
<dbReference type="Proteomes" id="UP000569005">
    <property type="component" value="Unassembled WGS sequence"/>
</dbReference>
<name>A0ACC5NUY9_9BACT</name>
<organism evidence="1 2">
    <name type="scientific">Tunturiibacter gelidiferens</name>
    <dbReference type="NCBI Taxonomy" id="3069689"/>
    <lineage>
        <taxon>Bacteria</taxon>
        <taxon>Pseudomonadati</taxon>
        <taxon>Acidobacteriota</taxon>
        <taxon>Terriglobia</taxon>
        <taxon>Terriglobales</taxon>
        <taxon>Acidobacteriaceae</taxon>
        <taxon>Tunturiibacter</taxon>
    </lineage>
</organism>
<sequence length="245" mass="27291">MRKLETSTYSAGMPKIEGMTKPAIVQAVFTGQPKSITDERGTWTSSIFRDRVDGPVQVSLHGLAGDKVAQPYHGGPGAAVCVHLTDHYSFWNTQYKMNLQAGSVGENVTLDHVAEDQVCVGDRVRLGTTLVQVSGPRVPCANLARRIGRPDWVKLTIRENRTGFYLRVLEPGTLQAGNQWIIEERVNQEGSIPAINRCMYLEFDASYARKMLEMPGLEAWWKDQARQKIQDQTGHWTSTMKSGGN</sequence>
<protein>
    <submittedName>
        <fullName evidence="1">MOSC domain-containing protein YiiM</fullName>
    </submittedName>
</protein>
<evidence type="ECO:0000313" key="1">
    <source>
        <dbReference type="EMBL" id="MBB5338382.1"/>
    </source>
</evidence>
<comment type="caution">
    <text evidence="1">The sequence shown here is derived from an EMBL/GenBank/DDBJ whole genome shotgun (WGS) entry which is preliminary data.</text>
</comment>
<accession>A0ACC5NUY9</accession>
<reference evidence="1" key="1">
    <citation type="submission" date="2020-08" db="EMBL/GenBank/DDBJ databases">
        <title>Genomic Encyclopedia of Type Strains, Phase IV (KMG-V): Genome sequencing to study the core and pangenomes of soil and plant-associated prokaryotes.</title>
        <authorList>
            <person name="Whitman W."/>
        </authorList>
    </citation>
    <scope>NUCLEOTIDE SEQUENCE</scope>
    <source>
        <strain evidence="1">M8UP15</strain>
    </source>
</reference>
<proteinExistence type="predicted"/>
<evidence type="ECO:0000313" key="2">
    <source>
        <dbReference type="Proteomes" id="UP000569005"/>
    </source>
</evidence>
<keyword evidence="2" id="KW-1185">Reference proteome</keyword>
<dbReference type="EMBL" id="JACHEA010000001">
    <property type="protein sequence ID" value="MBB5338382.1"/>
    <property type="molecule type" value="Genomic_DNA"/>
</dbReference>